<gene>
    <name evidence="1" type="ORF">PIB30_089713</name>
</gene>
<name>A0ABU6YUD1_9FABA</name>
<proteinExistence type="predicted"/>
<comment type="caution">
    <text evidence="1">The sequence shown here is derived from an EMBL/GenBank/DDBJ whole genome shotgun (WGS) entry which is preliminary data.</text>
</comment>
<dbReference type="Proteomes" id="UP001341840">
    <property type="component" value="Unassembled WGS sequence"/>
</dbReference>
<evidence type="ECO:0000313" key="1">
    <source>
        <dbReference type="EMBL" id="MED6213071.1"/>
    </source>
</evidence>
<protein>
    <submittedName>
        <fullName evidence="1">Uncharacterized protein</fullName>
    </submittedName>
</protein>
<dbReference type="EMBL" id="JASCZI010243347">
    <property type="protein sequence ID" value="MED6213071.1"/>
    <property type="molecule type" value="Genomic_DNA"/>
</dbReference>
<keyword evidence="2" id="KW-1185">Reference proteome</keyword>
<organism evidence="1 2">
    <name type="scientific">Stylosanthes scabra</name>
    <dbReference type="NCBI Taxonomy" id="79078"/>
    <lineage>
        <taxon>Eukaryota</taxon>
        <taxon>Viridiplantae</taxon>
        <taxon>Streptophyta</taxon>
        <taxon>Embryophyta</taxon>
        <taxon>Tracheophyta</taxon>
        <taxon>Spermatophyta</taxon>
        <taxon>Magnoliopsida</taxon>
        <taxon>eudicotyledons</taxon>
        <taxon>Gunneridae</taxon>
        <taxon>Pentapetalae</taxon>
        <taxon>rosids</taxon>
        <taxon>fabids</taxon>
        <taxon>Fabales</taxon>
        <taxon>Fabaceae</taxon>
        <taxon>Papilionoideae</taxon>
        <taxon>50 kb inversion clade</taxon>
        <taxon>dalbergioids sensu lato</taxon>
        <taxon>Dalbergieae</taxon>
        <taxon>Pterocarpus clade</taxon>
        <taxon>Stylosanthes</taxon>
    </lineage>
</organism>
<evidence type="ECO:0000313" key="2">
    <source>
        <dbReference type="Proteomes" id="UP001341840"/>
    </source>
</evidence>
<sequence length="55" mass="6057">MTFAGFELPIAAYVFSNGLDMSEILIPDSLARGSMEMLWSLCPGKELFNDITLLS</sequence>
<accession>A0ABU6YUD1</accession>
<reference evidence="1 2" key="1">
    <citation type="journal article" date="2023" name="Plants (Basel)">
        <title>Bridging the Gap: Combining Genomics and Transcriptomics Approaches to Understand Stylosanthes scabra, an Orphan Legume from the Brazilian Caatinga.</title>
        <authorList>
            <person name="Ferreira-Neto J.R.C."/>
            <person name="da Silva M.D."/>
            <person name="Binneck E."/>
            <person name="de Melo N.F."/>
            <person name="da Silva R.H."/>
            <person name="de Melo A.L.T.M."/>
            <person name="Pandolfi V."/>
            <person name="Bustamante F.O."/>
            <person name="Brasileiro-Vidal A.C."/>
            <person name="Benko-Iseppon A.M."/>
        </authorList>
    </citation>
    <scope>NUCLEOTIDE SEQUENCE [LARGE SCALE GENOMIC DNA]</scope>
    <source>
        <tissue evidence="1">Leaves</tissue>
    </source>
</reference>